<keyword evidence="13" id="KW-1185">Reference proteome</keyword>
<evidence type="ECO:0000259" key="10">
    <source>
        <dbReference type="PROSITE" id="PS50262"/>
    </source>
</evidence>
<dbReference type="AlphaFoldDB" id="A0A814GM31"/>
<dbReference type="InterPro" id="IPR000276">
    <property type="entry name" value="GPCR_Rhodpsn"/>
</dbReference>
<dbReference type="Proteomes" id="UP000681722">
    <property type="component" value="Unassembled WGS sequence"/>
</dbReference>
<dbReference type="Gene3D" id="1.20.1070.10">
    <property type="entry name" value="Rhodopsin 7-helix transmembrane proteins"/>
    <property type="match status" value="2"/>
</dbReference>
<evidence type="ECO:0000256" key="4">
    <source>
        <dbReference type="ARBA" id="ARBA00022989"/>
    </source>
</evidence>
<feature type="transmembrane region" description="Helical" evidence="9">
    <location>
        <begin position="15"/>
        <end position="33"/>
    </location>
</feature>
<organism evidence="11 13">
    <name type="scientific">Didymodactylos carnosus</name>
    <dbReference type="NCBI Taxonomy" id="1234261"/>
    <lineage>
        <taxon>Eukaryota</taxon>
        <taxon>Metazoa</taxon>
        <taxon>Spiralia</taxon>
        <taxon>Gnathifera</taxon>
        <taxon>Rotifera</taxon>
        <taxon>Eurotatoria</taxon>
        <taxon>Bdelloidea</taxon>
        <taxon>Philodinida</taxon>
        <taxon>Philodinidae</taxon>
        <taxon>Didymodactylos</taxon>
    </lineage>
</organism>
<dbReference type="Proteomes" id="UP000663829">
    <property type="component" value="Unassembled WGS sequence"/>
</dbReference>
<protein>
    <recommendedName>
        <fullName evidence="10">G-protein coupled receptors family 1 profile domain-containing protein</fullName>
    </recommendedName>
</protein>
<evidence type="ECO:0000256" key="2">
    <source>
        <dbReference type="ARBA" id="ARBA00022475"/>
    </source>
</evidence>
<dbReference type="EMBL" id="CAJOBC010003155">
    <property type="protein sequence ID" value="CAF3769683.1"/>
    <property type="molecule type" value="Genomic_DNA"/>
</dbReference>
<dbReference type="EMBL" id="CAJNOQ010003155">
    <property type="protein sequence ID" value="CAF0998171.1"/>
    <property type="molecule type" value="Genomic_DNA"/>
</dbReference>
<keyword evidence="7" id="KW-0675">Receptor</keyword>
<evidence type="ECO:0000313" key="12">
    <source>
        <dbReference type="EMBL" id="CAF3769683.1"/>
    </source>
</evidence>
<dbReference type="GO" id="GO:0005886">
    <property type="term" value="C:plasma membrane"/>
    <property type="evidence" value="ECO:0007669"/>
    <property type="project" value="UniProtKB-SubCell"/>
</dbReference>
<comment type="caution">
    <text evidence="11">The sequence shown here is derived from an EMBL/GenBank/DDBJ whole genome shotgun (WGS) entry which is preliminary data.</text>
</comment>
<evidence type="ECO:0000313" key="13">
    <source>
        <dbReference type="Proteomes" id="UP000663829"/>
    </source>
</evidence>
<gene>
    <name evidence="11" type="ORF">GPM918_LOCUS13611</name>
    <name evidence="12" type="ORF">SRO942_LOCUS13611</name>
</gene>
<dbReference type="GO" id="GO:0008528">
    <property type="term" value="F:G protein-coupled peptide receptor activity"/>
    <property type="evidence" value="ECO:0007669"/>
    <property type="project" value="TreeGrafter"/>
</dbReference>
<feature type="transmembrane region" description="Helical" evidence="9">
    <location>
        <begin position="304"/>
        <end position="327"/>
    </location>
</feature>
<evidence type="ECO:0000256" key="6">
    <source>
        <dbReference type="ARBA" id="ARBA00023136"/>
    </source>
</evidence>
<feature type="domain" description="G-protein coupled receptors family 1 profile" evidence="10">
    <location>
        <begin position="24"/>
        <end position="413"/>
    </location>
</feature>
<keyword evidence="4 9" id="KW-1133">Transmembrane helix</keyword>
<feature type="transmembrane region" description="Helical" evidence="9">
    <location>
        <begin position="401"/>
        <end position="420"/>
    </location>
</feature>
<dbReference type="PANTHER" id="PTHR24230">
    <property type="entry name" value="G-PROTEIN COUPLED RECEPTOR"/>
    <property type="match status" value="1"/>
</dbReference>
<dbReference type="GO" id="GO:0007218">
    <property type="term" value="P:neuropeptide signaling pathway"/>
    <property type="evidence" value="ECO:0007669"/>
    <property type="project" value="TreeGrafter"/>
</dbReference>
<evidence type="ECO:0000256" key="8">
    <source>
        <dbReference type="ARBA" id="ARBA00023224"/>
    </source>
</evidence>
<dbReference type="PROSITE" id="PS50262">
    <property type="entry name" value="G_PROTEIN_RECEP_F1_2"/>
    <property type="match status" value="1"/>
</dbReference>
<reference evidence="11" key="1">
    <citation type="submission" date="2021-02" db="EMBL/GenBank/DDBJ databases">
        <authorList>
            <person name="Nowell W R."/>
        </authorList>
    </citation>
    <scope>NUCLEOTIDE SEQUENCE</scope>
</reference>
<evidence type="ECO:0000256" key="9">
    <source>
        <dbReference type="SAM" id="Phobius"/>
    </source>
</evidence>
<keyword evidence="6 9" id="KW-0472">Membrane</keyword>
<evidence type="ECO:0000256" key="1">
    <source>
        <dbReference type="ARBA" id="ARBA00004651"/>
    </source>
</evidence>
<evidence type="ECO:0000313" key="11">
    <source>
        <dbReference type="EMBL" id="CAF0998171.1"/>
    </source>
</evidence>
<proteinExistence type="predicted"/>
<dbReference type="InterPro" id="IPR017452">
    <property type="entry name" value="GPCR_Rhodpsn_7TM"/>
</dbReference>
<feature type="non-terminal residue" evidence="11">
    <location>
        <position position="516"/>
    </location>
</feature>
<evidence type="ECO:0000256" key="5">
    <source>
        <dbReference type="ARBA" id="ARBA00023040"/>
    </source>
</evidence>
<dbReference type="Pfam" id="PF00001">
    <property type="entry name" value="7tm_1"/>
    <property type="match status" value="1"/>
</dbReference>
<sequence length="516" mass="59003">YRGEDKGYVPPCSTLLFGSIGLVGNTICFLVLYRTTAQSTQSFVQYLRSLACFDFFVLLIEFIQTINDLTMYTLNYSILAFRVSIVCKLYEYFKHVTILVSCWTIAVLTFDRLILVCDPFTSICPNLSRKICNSKRAKQIIFILILISMIINLPQLLYKEWTCRPKGYRHSAYASPRQIFTQQTPVLLIDDTNSNNELFNNNPDAAEQFQRLNEIILEKNPSLVSYEQSSNWTSISDFAITSSISSFTTTTTTITTTTTPIIEIKVLNNNIQSDGLKQQQQCKCRIAPHLNRKTRSFVITWDTYVFHMFCYTLIPAIILIASNAAILHRLHQPRKIVGTQNEHLRSKLTRTLTMVSVIFLILYFPHAITQSAQYLVIVIHSKCNIKFILTLRILSRLCELLNTAALGMNFFFYILGVTVYRSAAIQMLHLDNFSVFEHLTCENKPSVSLQNRSIISRTSRQMDNLDGFIHLSSDKNKRKKLLIVNHSSKNGGSVTSSHAVERRKVFEENGLNDIVL</sequence>
<keyword evidence="8" id="KW-0807">Transducer</keyword>
<evidence type="ECO:0000256" key="7">
    <source>
        <dbReference type="ARBA" id="ARBA00023170"/>
    </source>
</evidence>
<name>A0A814GM31_9BILA</name>
<dbReference type="PANTHER" id="PTHR24230:SF75">
    <property type="entry name" value="RELAXIN FAMILY PEPTIDE RECEPTOR 3"/>
    <property type="match status" value="1"/>
</dbReference>
<dbReference type="OrthoDB" id="9990906at2759"/>
<dbReference type="SUPFAM" id="SSF81321">
    <property type="entry name" value="Family A G protein-coupled receptor-like"/>
    <property type="match status" value="1"/>
</dbReference>
<evidence type="ECO:0000256" key="3">
    <source>
        <dbReference type="ARBA" id="ARBA00022692"/>
    </source>
</evidence>
<keyword evidence="2" id="KW-1003">Cell membrane</keyword>
<feature type="transmembrane region" description="Helical" evidence="9">
    <location>
        <begin position="348"/>
        <end position="368"/>
    </location>
</feature>
<comment type="subcellular location">
    <subcellularLocation>
        <location evidence="1">Cell membrane</location>
        <topology evidence="1">Multi-pass membrane protein</topology>
    </subcellularLocation>
</comment>
<keyword evidence="5" id="KW-0297">G-protein coupled receptor</keyword>
<feature type="transmembrane region" description="Helical" evidence="9">
    <location>
        <begin position="69"/>
        <end position="90"/>
    </location>
</feature>
<keyword evidence="3 9" id="KW-0812">Transmembrane</keyword>
<feature type="transmembrane region" description="Helical" evidence="9">
    <location>
        <begin position="140"/>
        <end position="158"/>
    </location>
</feature>
<dbReference type="PRINTS" id="PR00237">
    <property type="entry name" value="GPCRRHODOPSN"/>
</dbReference>
<accession>A0A814GM31</accession>
<feature type="transmembrane region" description="Helical" evidence="9">
    <location>
        <begin position="45"/>
        <end position="63"/>
    </location>
</feature>